<evidence type="ECO:0000259" key="3">
    <source>
        <dbReference type="Pfam" id="PF02036"/>
    </source>
</evidence>
<reference evidence="4 5" key="1">
    <citation type="submission" date="2018-04" db="EMBL/GenBank/DDBJ databases">
        <title>Genomic Encyclopedia of Archaeal and Bacterial Type Strains, Phase II (KMG-II): from individual species to whole genera.</title>
        <authorList>
            <person name="Goeker M."/>
        </authorList>
    </citation>
    <scope>NUCLEOTIDE SEQUENCE [LARGE SCALE GENOMIC DNA]</scope>
    <source>
        <strain evidence="4 5">DSM 5822</strain>
    </source>
</reference>
<keyword evidence="5" id="KW-1185">Reference proteome</keyword>
<feature type="domain" description="SCP2" evidence="3">
    <location>
        <begin position="26"/>
        <end position="125"/>
    </location>
</feature>
<protein>
    <submittedName>
        <fullName evidence="4">SCP-2 sterol transfer family protein</fullName>
    </submittedName>
</protein>
<dbReference type="OrthoDB" id="6717428at2"/>
<comment type="caution">
    <text evidence="4">The sequence shown here is derived from an EMBL/GenBank/DDBJ whole genome shotgun (WGS) entry which is preliminary data.</text>
</comment>
<evidence type="ECO:0000256" key="1">
    <source>
        <dbReference type="SAM" id="Coils"/>
    </source>
</evidence>
<dbReference type="AlphaFoldDB" id="A0A2T5J1I3"/>
<sequence length="227" mass="25857">MSSDAKQPPHTSSITYFWLNSLESLLNAFVDLDPTTRHQLIHLDGIVVRVKTFAPYQVFYLLFTSDGIEVSPKPQGEVQVRLSGRVRDLVWTLLGLESEQYAESRGHLHLWGETPTLDNLRQLLQEFNLRAAASQWLKSHWPLKTLWQKLSEQDLSWLQDLQPLPTLIKQTRQEIAALKVELSQQQQQLTRVEQQLAQQLKLSKLLLIGMALMITGGIAGTVVKLLS</sequence>
<keyword evidence="2" id="KW-0472">Membrane</keyword>
<proteinExistence type="predicted"/>
<keyword evidence="2" id="KW-1133">Transmembrane helix</keyword>
<dbReference type="Pfam" id="PF02036">
    <property type="entry name" value="SCP2"/>
    <property type="match status" value="1"/>
</dbReference>
<keyword evidence="1" id="KW-0175">Coiled coil</keyword>
<gene>
    <name evidence="4" type="ORF">C8N29_10358</name>
</gene>
<dbReference type="RefSeq" id="WP_107864753.1">
    <property type="nucleotide sequence ID" value="NZ_QAON01000003.1"/>
</dbReference>
<keyword evidence="2" id="KW-0812">Transmembrane</keyword>
<feature type="coiled-coil region" evidence="1">
    <location>
        <begin position="168"/>
        <end position="202"/>
    </location>
</feature>
<evidence type="ECO:0000256" key="2">
    <source>
        <dbReference type="SAM" id="Phobius"/>
    </source>
</evidence>
<dbReference type="Proteomes" id="UP000244223">
    <property type="component" value="Unassembled WGS sequence"/>
</dbReference>
<evidence type="ECO:0000313" key="5">
    <source>
        <dbReference type="Proteomes" id="UP000244223"/>
    </source>
</evidence>
<dbReference type="InterPro" id="IPR003033">
    <property type="entry name" value="SCP2_sterol-bd_dom"/>
</dbReference>
<feature type="transmembrane region" description="Helical" evidence="2">
    <location>
        <begin position="205"/>
        <end position="226"/>
    </location>
</feature>
<organism evidence="4 5">
    <name type="scientific">Agitococcus lubricus</name>
    <dbReference type="NCBI Taxonomy" id="1077255"/>
    <lineage>
        <taxon>Bacteria</taxon>
        <taxon>Pseudomonadati</taxon>
        <taxon>Pseudomonadota</taxon>
        <taxon>Gammaproteobacteria</taxon>
        <taxon>Moraxellales</taxon>
        <taxon>Moraxellaceae</taxon>
        <taxon>Agitococcus</taxon>
    </lineage>
</organism>
<dbReference type="EMBL" id="QAON01000003">
    <property type="protein sequence ID" value="PTQ90305.1"/>
    <property type="molecule type" value="Genomic_DNA"/>
</dbReference>
<accession>A0A2T5J1I3</accession>
<name>A0A2T5J1I3_9GAMM</name>
<evidence type="ECO:0000313" key="4">
    <source>
        <dbReference type="EMBL" id="PTQ90305.1"/>
    </source>
</evidence>